<dbReference type="AlphaFoldDB" id="A0A841HEM5"/>
<reference evidence="6 7" key="1">
    <citation type="submission" date="2020-08" db="EMBL/GenBank/DDBJ databases">
        <title>Genomic Encyclopedia of Type Strains, Phase IV (KMG-IV): sequencing the most valuable type-strain genomes for metagenomic binning, comparative biology and taxonomic classification.</title>
        <authorList>
            <person name="Goeker M."/>
        </authorList>
    </citation>
    <scope>NUCLEOTIDE SEQUENCE [LARGE SCALE GENOMIC DNA]</scope>
    <source>
        <strain evidence="6 7">DSM 26723</strain>
    </source>
</reference>
<dbReference type="InterPro" id="IPR003825">
    <property type="entry name" value="Colicin-V_CvpA"/>
</dbReference>
<dbReference type="RefSeq" id="WP_184329363.1">
    <property type="nucleotide sequence ID" value="NZ_JACHHZ010000001.1"/>
</dbReference>
<organism evidence="6 7">
    <name type="scientific">Povalibacter uvarum</name>
    <dbReference type="NCBI Taxonomy" id="732238"/>
    <lineage>
        <taxon>Bacteria</taxon>
        <taxon>Pseudomonadati</taxon>
        <taxon>Pseudomonadota</taxon>
        <taxon>Gammaproteobacteria</taxon>
        <taxon>Steroidobacterales</taxon>
        <taxon>Steroidobacteraceae</taxon>
        <taxon>Povalibacter</taxon>
    </lineage>
</organism>
<dbReference type="Proteomes" id="UP000588068">
    <property type="component" value="Unassembled WGS sequence"/>
</dbReference>
<dbReference type="GO" id="GO:0016020">
    <property type="term" value="C:membrane"/>
    <property type="evidence" value="ECO:0007669"/>
    <property type="project" value="UniProtKB-SubCell"/>
</dbReference>
<evidence type="ECO:0000256" key="4">
    <source>
        <dbReference type="ARBA" id="ARBA00023136"/>
    </source>
</evidence>
<keyword evidence="4 5" id="KW-0472">Membrane</keyword>
<dbReference type="InterPro" id="IPR052719">
    <property type="entry name" value="CvpA-like"/>
</dbReference>
<feature type="transmembrane region" description="Helical" evidence="5">
    <location>
        <begin position="6"/>
        <end position="24"/>
    </location>
</feature>
<evidence type="ECO:0000256" key="1">
    <source>
        <dbReference type="ARBA" id="ARBA00004141"/>
    </source>
</evidence>
<gene>
    <name evidence="6" type="ORF">HNQ60_000417</name>
</gene>
<sequence length="177" mass="19348">MNGADYIILGVLSVSMLLGMYRGFVRESVALLAWLGGLWLAWRYAPLVEPLLGGALGEPPVRTWAARILIVAAIVLIGWLIAGILAYLLRHSGLSVMVDRLLGMVFGLIRGAVVIAALVLLAQFAQLNEVKWWKRSVLLPYASECASWIEAFAETGMRMLEERARLPNSVTAASSRV</sequence>
<comment type="caution">
    <text evidence="6">The sequence shown here is derived from an EMBL/GenBank/DDBJ whole genome shotgun (WGS) entry which is preliminary data.</text>
</comment>
<dbReference type="EMBL" id="JACHHZ010000001">
    <property type="protein sequence ID" value="MBB6091571.1"/>
    <property type="molecule type" value="Genomic_DNA"/>
</dbReference>
<evidence type="ECO:0000256" key="2">
    <source>
        <dbReference type="ARBA" id="ARBA00022692"/>
    </source>
</evidence>
<evidence type="ECO:0000256" key="3">
    <source>
        <dbReference type="ARBA" id="ARBA00022989"/>
    </source>
</evidence>
<evidence type="ECO:0000313" key="7">
    <source>
        <dbReference type="Proteomes" id="UP000588068"/>
    </source>
</evidence>
<protein>
    <submittedName>
        <fullName evidence="6">Membrane protein required for colicin V production</fullName>
    </submittedName>
</protein>
<keyword evidence="2 5" id="KW-0812">Transmembrane</keyword>
<dbReference type="PANTHER" id="PTHR36926:SF1">
    <property type="entry name" value="COLICIN V PRODUCTION PROTEIN"/>
    <property type="match status" value="1"/>
</dbReference>
<proteinExistence type="predicted"/>
<keyword evidence="7" id="KW-1185">Reference proteome</keyword>
<evidence type="ECO:0000256" key="5">
    <source>
        <dbReference type="SAM" id="Phobius"/>
    </source>
</evidence>
<feature type="transmembrane region" description="Helical" evidence="5">
    <location>
        <begin position="29"/>
        <end position="45"/>
    </location>
</feature>
<accession>A0A841HEM5</accession>
<keyword evidence="3 5" id="KW-1133">Transmembrane helix</keyword>
<evidence type="ECO:0000313" key="6">
    <source>
        <dbReference type="EMBL" id="MBB6091571.1"/>
    </source>
</evidence>
<feature type="transmembrane region" description="Helical" evidence="5">
    <location>
        <begin position="101"/>
        <end position="125"/>
    </location>
</feature>
<comment type="subcellular location">
    <subcellularLocation>
        <location evidence="1">Membrane</location>
        <topology evidence="1">Multi-pass membrane protein</topology>
    </subcellularLocation>
</comment>
<feature type="transmembrane region" description="Helical" evidence="5">
    <location>
        <begin position="65"/>
        <end position="89"/>
    </location>
</feature>
<dbReference type="Pfam" id="PF02674">
    <property type="entry name" value="Colicin_V"/>
    <property type="match status" value="1"/>
</dbReference>
<name>A0A841HEM5_9GAMM</name>
<dbReference type="PANTHER" id="PTHR36926">
    <property type="entry name" value="COLICIN V PRODUCTION PROTEIN"/>
    <property type="match status" value="1"/>
</dbReference>
<dbReference type="GO" id="GO:0009403">
    <property type="term" value="P:toxin biosynthetic process"/>
    <property type="evidence" value="ECO:0007669"/>
    <property type="project" value="InterPro"/>
</dbReference>